<evidence type="ECO:0000256" key="1">
    <source>
        <dbReference type="ARBA" id="ARBA00006955"/>
    </source>
</evidence>
<evidence type="ECO:0000256" key="6">
    <source>
        <dbReference type="SAM" id="MobiDB-lite"/>
    </source>
</evidence>
<dbReference type="AlphaFoldDB" id="A0A833QIT7"/>
<evidence type="ECO:0000256" key="3">
    <source>
        <dbReference type="ARBA" id="ARBA00023127"/>
    </source>
</evidence>
<feature type="compositionally biased region" description="Low complexity" evidence="6">
    <location>
        <begin position="124"/>
        <end position="133"/>
    </location>
</feature>
<keyword evidence="2" id="KW-0132">Cell division</keyword>
<feature type="region of interest" description="Disordered" evidence="6">
    <location>
        <begin position="124"/>
        <end position="154"/>
    </location>
</feature>
<dbReference type="InterPro" id="IPR006671">
    <property type="entry name" value="Cyclin_N"/>
</dbReference>
<dbReference type="SMART" id="SM01332">
    <property type="entry name" value="Cyclin_C"/>
    <property type="match status" value="1"/>
</dbReference>
<feature type="domain" description="Cyclin C-terminal" evidence="8">
    <location>
        <begin position="473"/>
        <end position="598"/>
    </location>
</feature>
<keyword evidence="4" id="KW-0131">Cell cycle</keyword>
<feature type="domain" description="Cyclin-like" evidence="7">
    <location>
        <begin position="487"/>
        <end position="567"/>
    </location>
</feature>
<dbReference type="PANTHER" id="PTHR10177">
    <property type="entry name" value="CYCLINS"/>
    <property type="match status" value="1"/>
</dbReference>
<dbReference type="SUPFAM" id="SSF47954">
    <property type="entry name" value="Cyclin-like"/>
    <property type="match status" value="2"/>
</dbReference>
<comment type="caution">
    <text evidence="9">The sequence shown here is derived from an EMBL/GenBank/DDBJ whole genome shotgun (WGS) entry which is preliminary data.</text>
</comment>
<dbReference type="Gene3D" id="1.10.472.10">
    <property type="entry name" value="Cyclin-like"/>
    <property type="match status" value="2"/>
</dbReference>
<dbReference type="SMART" id="SM00385">
    <property type="entry name" value="CYCLIN"/>
    <property type="match status" value="2"/>
</dbReference>
<evidence type="ECO:0000313" key="10">
    <source>
        <dbReference type="Proteomes" id="UP000623129"/>
    </source>
</evidence>
<dbReference type="Pfam" id="PF00134">
    <property type="entry name" value="Cyclin_N"/>
    <property type="match status" value="1"/>
</dbReference>
<dbReference type="Pfam" id="PF02984">
    <property type="entry name" value="Cyclin_C"/>
    <property type="match status" value="1"/>
</dbReference>
<evidence type="ECO:0000256" key="4">
    <source>
        <dbReference type="ARBA" id="ARBA00023306"/>
    </source>
</evidence>
<protein>
    <submittedName>
        <fullName evidence="9">Cyclin-A2-1-like protein</fullName>
    </submittedName>
</protein>
<feature type="domain" description="Cyclin-like" evidence="7">
    <location>
        <begin position="383"/>
        <end position="466"/>
    </location>
</feature>
<comment type="similarity">
    <text evidence="1">Belongs to the cyclin family. Cyclin AB subfamily.</text>
</comment>
<evidence type="ECO:0000256" key="2">
    <source>
        <dbReference type="ARBA" id="ARBA00022618"/>
    </source>
</evidence>
<keyword evidence="3 5" id="KW-0195">Cyclin</keyword>
<reference evidence="9" key="1">
    <citation type="submission" date="2020-01" db="EMBL/GenBank/DDBJ databases">
        <title>Genome sequence of Kobresia littledalei, the first chromosome-level genome in the family Cyperaceae.</title>
        <authorList>
            <person name="Qu G."/>
        </authorList>
    </citation>
    <scope>NUCLEOTIDE SEQUENCE</scope>
    <source>
        <strain evidence="9">C.B.Clarke</strain>
        <tissue evidence="9">Leaf</tissue>
    </source>
</reference>
<dbReference type="FunFam" id="1.10.472.10:FF:000001">
    <property type="entry name" value="G2/mitotic-specific cyclin"/>
    <property type="match status" value="1"/>
</dbReference>
<dbReference type="PROSITE" id="PS00292">
    <property type="entry name" value="CYCLINS"/>
    <property type="match status" value="1"/>
</dbReference>
<evidence type="ECO:0000259" key="8">
    <source>
        <dbReference type="SMART" id="SM01332"/>
    </source>
</evidence>
<keyword evidence="10" id="KW-1185">Reference proteome</keyword>
<accession>A0A833QIT7</accession>
<sequence>MDENVEPMWGELLEDPAAIEPRPPRIYRNYFDLNTKDQQRGSKQSDIVSPNLKIFDVDKATETTRLSYKKSGIIPFKEIGKNQVLVCKQQLLCATEMEDKQNSSITGLQHHIGGITRSRAAAARANGGAPPLVRLKKPDPPKRKTTRGGVSDENATEMMIFTSLGNEKGKPTRANGGAPPLVPLKKPDPPKRKTTRGVVSDENAAQMMVFSSLGNEKGKPKDAVSDTMGQQKGRAKRPVLTNVKCNIGPEMKVKMTDLCAGTKKGRGKRPVSDVDTHNGAGTTLVVPNKRRVILREVPNVLSDGVLTGARAFLMNPDTINGDTTSSGIVNIDCEKSNILMCSIYASDIYNNFRANELIGRPSSDFLEILQTDVTQNKRAVLMDWLVEVCEEYSLVPDTLFLTVHLIDRFLSMNKIERQRLQLLGVTCMLIASKYEETCAPRVQDLCLLTCNSYTDNEVPTIHYTNKDYCLFLVLTDSYYRLTIASGTTNGEASAAHPELMHLTNYLAELALVEYSFLKFLPSMIAAAAVFLGQWNLDQSTHPWNKTLEHYTGYKSSDMKNCILALRDLQVNTKNCPLRTIRYKYWHDKYSSVAYQTSPELPCYLFC</sequence>
<dbReference type="InterPro" id="IPR036915">
    <property type="entry name" value="Cyclin-like_sf"/>
</dbReference>
<dbReference type="EMBL" id="SWLB01000022">
    <property type="protein sequence ID" value="KAF3324303.1"/>
    <property type="molecule type" value="Genomic_DNA"/>
</dbReference>
<dbReference type="InterPro" id="IPR048258">
    <property type="entry name" value="Cyclins_cyclin-box"/>
</dbReference>
<dbReference type="FunFam" id="1.10.472.10:FF:000013">
    <property type="entry name" value="Cyclin A1"/>
    <property type="match status" value="1"/>
</dbReference>
<name>A0A833QIT7_9POAL</name>
<evidence type="ECO:0000256" key="5">
    <source>
        <dbReference type="RuleBase" id="RU000383"/>
    </source>
</evidence>
<evidence type="ECO:0000313" key="9">
    <source>
        <dbReference type="EMBL" id="KAF3324303.1"/>
    </source>
</evidence>
<dbReference type="InterPro" id="IPR004367">
    <property type="entry name" value="Cyclin_C-dom"/>
</dbReference>
<feature type="region of interest" description="Disordered" evidence="6">
    <location>
        <begin position="166"/>
        <end position="198"/>
    </location>
</feature>
<feature type="region of interest" description="Disordered" evidence="6">
    <location>
        <begin position="214"/>
        <end position="235"/>
    </location>
</feature>
<dbReference type="OrthoDB" id="5590282at2759"/>
<dbReference type="GO" id="GO:0051301">
    <property type="term" value="P:cell division"/>
    <property type="evidence" value="ECO:0007669"/>
    <property type="project" value="UniProtKB-KW"/>
</dbReference>
<feature type="region of interest" description="Disordered" evidence="6">
    <location>
        <begin position="261"/>
        <end position="282"/>
    </location>
</feature>
<dbReference type="Proteomes" id="UP000623129">
    <property type="component" value="Unassembled WGS sequence"/>
</dbReference>
<dbReference type="InterPro" id="IPR039361">
    <property type="entry name" value="Cyclin"/>
</dbReference>
<proteinExistence type="inferred from homology"/>
<gene>
    <name evidence="9" type="ORF">FCM35_KLT11770</name>
</gene>
<organism evidence="9 10">
    <name type="scientific">Carex littledalei</name>
    <dbReference type="NCBI Taxonomy" id="544730"/>
    <lineage>
        <taxon>Eukaryota</taxon>
        <taxon>Viridiplantae</taxon>
        <taxon>Streptophyta</taxon>
        <taxon>Embryophyta</taxon>
        <taxon>Tracheophyta</taxon>
        <taxon>Spermatophyta</taxon>
        <taxon>Magnoliopsida</taxon>
        <taxon>Liliopsida</taxon>
        <taxon>Poales</taxon>
        <taxon>Cyperaceae</taxon>
        <taxon>Cyperoideae</taxon>
        <taxon>Cariceae</taxon>
        <taxon>Carex</taxon>
        <taxon>Carex subgen. Euthyceras</taxon>
    </lineage>
</organism>
<evidence type="ECO:0000259" key="7">
    <source>
        <dbReference type="SMART" id="SM00385"/>
    </source>
</evidence>
<dbReference type="InterPro" id="IPR013763">
    <property type="entry name" value="Cyclin-like_dom"/>
</dbReference>